<dbReference type="OrthoDB" id="3556412at2759"/>
<gene>
    <name evidence="2" type="ORF">K444DRAFT_624776</name>
</gene>
<evidence type="ECO:0000313" key="2">
    <source>
        <dbReference type="EMBL" id="PMD66285.1"/>
    </source>
</evidence>
<feature type="region of interest" description="Disordered" evidence="1">
    <location>
        <begin position="252"/>
        <end position="301"/>
    </location>
</feature>
<sequence>MSRETLPSPRVGQLNQGEYRRSQESTSLQGYRPEEFQVTIRKKPFIATISSSNDSFISSETVDYLRLKTDRIKQPWKYRHPGSGKEYDIRESVRINIEPMGGAKLKDVQLYVLSKRCPIKNPVVLGTDILGTAEYAASDFPSSDSGYGTAGSRRPSFNQTAVAYHSATHTADQPSYSSPSPPYHQPIYPQSIPSVPSLSYSTSSYSTEEERTSSYGSSQSYYPPHNTSAETTISRDSGFSTFGSGGHLGAVGASGSGERGMEDNLPGDNDNYTLHSNSYTSASAYIPRPPSGDEPKNVYSSASDDTVYADYVAR</sequence>
<reference evidence="2 3" key="1">
    <citation type="submission" date="2016-04" db="EMBL/GenBank/DDBJ databases">
        <title>A degradative enzymes factory behind the ericoid mycorrhizal symbiosis.</title>
        <authorList>
            <consortium name="DOE Joint Genome Institute"/>
            <person name="Martino E."/>
            <person name="Morin E."/>
            <person name="Grelet G."/>
            <person name="Kuo A."/>
            <person name="Kohler A."/>
            <person name="Daghino S."/>
            <person name="Barry K."/>
            <person name="Choi C."/>
            <person name="Cichocki N."/>
            <person name="Clum A."/>
            <person name="Copeland A."/>
            <person name="Hainaut M."/>
            <person name="Haridas S."/>
            <person name="Labutti K."/>
            <person name="Lindquist E."/>
            <person name="Lipzen A."/>
            <person name="Khouja H.-R."/>
            <person name="Murat C."/>
            <person name="Ohm R."/>
            <person name="Olson A."/>
            <person name="Spatafora J."/>
            <person name="Veneault-Fourrey C."/>
            <person name="Henrissat B."/>
            <person name="Grigoriev I."/>
            <person name="Martin F."/>
            <person name="Perotto S."/>
        </authorList>
    </citation>
    <scope>NUCLEOTIDE SEQUENCE [LARGE SCALE GENOMIC DNA]</scope>
    <source>
        <strain evidence="2 3">E</strain>
    </source>
</reference>
<dbReference type="EMBL" id="KZ613745">
    <property type="protein sequence ID" value="PMD66285.1"/>
    <property type="molecule type" value="Genomic_DNA"/>
</dbReference>
<protein>
    <submittedName>
        <fullName evidence="2">Uncharacterized protein</fullName>
    </submittedName>
</protein>
<feature type="region of interest" description="Disordered" evidence="1">
    <location>
        <begin position="165"/>
        <end position="231"/>
    </location>
</feature>
<keyword evidence="3" id="KW-1185">Reference proteome</keyword>
<feature type="region of interest" description="Disordered" evidence="1">
    <location>
        <begin position="1"/>
        <end position="32"/>
    </location>
</feature>
<dbReference type="Proteomes" id="UP000235371">
    <property type="component" value="Unassembled WGS sequence"/>
</dbReference>
<evidence type="ECO:0000256" key="1">
    <source>
        <dbReference type="SAM" id="MobiDB-lite"/>
    </source>
</evidence>
<feature type="compositionally biased region" description="Low complexity" evidence="1">
    <location>
        <begin position="213"/>
        <end position="222"/>
    </location>
</feature>
<dbReference type="InParanoid" id="A0A2J6TTF1"/>
<feature type="compositionally biased region" description="Low complexity" evidence="1">
    <location>
        <begin position="185"/>
        <end position="206"/>
    </location>
</feature>
<evidence type="ECO:0000313" key="3">
    <source>
        <dbReference type="Proteomes" id="UP000235371"/>
    </source>
</evidence>
<name>A0A2J6TTF1_9HELO</name>
<feature type="compositionally biased region" description="Polar residues" evidence="1">
    <location>
        <begin position="270"/>
        <end position="283"/>
    </location>
</feature>
<organism evidence="2 3">
    <name type="scientific">Hyaloscypha bicolor E</name>
    <dbReference type="NCBI Taxonomy" id="1095630"/>
    <lineage>
        <taxon>Eukaryota</taxon>
        <taxon>Fungi</taxon>
        <taxon>Dikarya</taxon>
        <taxon>Ascomycota</taxon>
        <taxon>Pezizomycotina</taxon>
        <taxon>Leotiomycetes</taxon>
        <taxon>Helotiales</taxon>
        <taxon>Hyaloscyphaceae</taxon>
        <taxon>Hyaloscypha</taxon>
        <taxon>Hyaloscypha bicolor</taxon>
    </lineage>
</organism>
<dbReference type="GeneID" id="36590525"/>
<dbReference type="AlphaFoldDB" id="A0A2J6TTF1"/>
<proteinExistence type="predicted"/>
<accession>A0A2J6TTF1</accession>
<dbReference type="RefSeq" id="XP_024743189.1">
    <property type="nucleotide sequence ID" value="XM_024882448.1"/>
</dbReference>